<accession>A0A1J5QEN2</accession>
<gene>
    <name evidence="1" type="ORF">GALL_398650</name>
</gene>
<protein>
    <submittedName>
        <fullName evidence="1">Uncharacterized protein</fullName>
    </submittedName>
</protein>
<reference evidence="1" key="1">
    <citation type="submission" date="2016-10" db="EMBL/GenBank/DDBJ databases">
        <title>Sequence of Gallionella enrichment culture.</title>
        <authorList>
            <person name="Poehlein A."/>
            <person name="Muehling M."/>
            <person name="Daniel R."/>
        </authorList>
    </citation>
    <scope>NUCLEOTIDE SEQUENCE</scope>
</reference>
<comment type="caution">
    <text evidence="1">The sequence shown here is derived from an EMBL/GenBank/DDBJ whole genome shotgun (WGS) entry which is preliminary data.</text>
</comment>
<dbReference type="EMBL" id="MLJW01001401">
    <property type="protein sequence ID" value="OIQ78428.1"/>
    <property type="molecule type" value="Genomic_DNA"/>
</dbReference>
<evidence type="ECO:0000313" key="1">
    <source>
        <dbReference type="EMBL" id="OIQ78428.1"/>
    </source>
</evidence>
<sequence>MALDIRQVALGIDTGHFPFLARLFAHHAHAVAHGHRDDVGQVVLALMVVVPQPGQPSHEMRCRHRHDAAVDFPDLALLVAGILLLHDRLHVAVMAAQDAPVAGRVALFHSQQRQVLFRMFQQGFAGFCLQQRHIAQQHQGDAVRIQPGDGLPYGMAGSQLFGLQDPLDFRPGDGIRHFFATKAVHHHDPVRVEQLRTGNDMGENRTSRHLMQHFGQIGMHAGATAGGKDEDVEFFVSHGRQV</sequence>
<proteinExistence type="predicted"/>
<dbReference type="AlphaFoldDB" id="A0A1J5QEN2"/>
<organism evidence="1">
    <name type="scientific">mine drainage metagenome</name>
    <dbReference type="NCBI Taxonomy" id="410659"/>
    <lineage>
        <taxon>unclassified sequences</taxon>
        <taxon>metagenomes</taxon>
        <taxon>ecological metagenomes</taxon>
    </lineage>
</organism>
<name>A0A1J5QEN2_9ZZZZ</name>